<dbReference type="EMBL" id="JAOWKX010000001">
    <property type="protein sequence ID" value="MCV2883718.1"/>
    <property type="molecule type" value="Genomic_DNA"/>
</dbReference>
<proteinExistence type="predicted"/>
<name>A0ABT3A4Y2_9ALTE</name>
<dbReference type="Proteomes" id="UP001652504">
    <property type="component" value="Unassembled WGS sequence"/>
</dbReference>
<dbReference type="Pfam" id="PF11042">
    <property type="entry name" value="DUF2750"/>
    <property type="match status" value="1"/>
</dbReference>
<dbReference type="InterPro" id="IPR021284">
    <property type="entry name" value="DUF2750"/>
</dbReference>
<comment type="caution">
    <text evidence="1">The sequence shown here is derived from an EMBL/GenBank/DDBJ whole genome shotgun (WGS) entry which is preliminary data.</text>
</comment>
<reference evidence="1 2" key="1">
    <citation type="submission" date="2022-10" db="EMBL/GenBank/DDBJ databases">
        <title>Aestuariibacter sp. AA17 isolated from Montipora capitata coral fragment.</title>
        <authorList>
            <person name="Emsley S.A."/>
            <person name="Pfannmuller K.M."/>
            <person name="Loughran R.M."/>
            <person name="Shlafstein M."/>
            <person name="Papke E."/>
            <person name="Saw J.H."/>
            <person name="Ushijima B."/>
            <person name="Videau P."/>
        </authorList>
    </citation>
    <scope>NUCLEOTIDE SEQUENCE [LARGE SCALE GENOMIC DNA]</scope>
    <source>
        <strain evidence="1 2">AA17</strain>
    </source>
</reference>
<keyword evidence="2" id="KW-1185">Reference proteome</keyword>
<gene>
    <name evidence="1" type="ORF">OE749_03250</name>
</gene>
<evidence type="ECO:0000313" key="1">
    <source>
        <dbReference type="EMBL" id="MCV2883718.1"/>
    </source>
</evidence>
<evidence type="ECO:0000313" key="2">
    <source>
        <dbReference type="Proteomes" id="UP001652504"/>
    </source>
</evidence>
<organism evidence="1 2">
    <name type="scientific">Fluctibacter corallii</name>
    <dbReference type="NCBI Taxonomy" id="2984329"/>
    <lineage>
        <taxon>Bacteria</taxon>
        <taxon>Pseudomonadati</taxon>
        <taxon>Pseudomonadota</taxon>
        <taxon>Gammaproteobacteria</taxon>
        <taxon>Alteromonadales</taxon>
        <taxon>Alteromonadaceae</taxon>
        <taxon>Fluctibacter</taxon>
    </lineage>
</organism>
<protein>
    <submittedName>
        <fullName evidence="1">DUF2750 domain-containing protein</fullName>
    </submittedName>
</protein>
<dbReference type="RefSeq" id="WP_263710914.1">
    <property type="nucleotide sequence ID" value="NZ_JAOWKX010000001.1"/>
</dbReference>
<accession>A0ABT3A4Y2</accession>
<sequence>MTTRIIMNQPIENIHRLSPDERLNFLIKEVKAQQKVWILTDEHGCVMLNTDDEDCVPVWPSEHFAKTWATGEWEGCTPMGIELNTWFERWTSGLAEDEVMIAAFPGEDEEGIILFPDEFEDEVK</sequence>